<dbReference type="SUPFAM" id="SSF53474">
    <property type="entry name" value="alpha/beta-Hydrolases"/>
    <property type="match status" value="1"/>
</dbReference>
<dbReference type="InterPro" id="IPR029058">
    <property type="entry name" value="AB_hydrolase_fold"/>
</dbReference>
<dbReference type="Pfam" id="PF20434">
    <property type="entry name" value="BD-FAE"/>
    <property type="match status" value="1"/>
</dbReference>
<dbReference type="PANTHER" id="PTHR48081:SF33">
    <property type="entry name" value="KYNURENINE FORMAMIDASE"/>
    <property type="match status" value="1"/>
</dbReference>
<organism evidence="3 4">
    <name type="scientific">Amycolatopsis halotolerans</name>
    <dbReference type="NCBI Taxonomy" id="330083"/>
    <lineage>
        <taxon>Bacteria</taxon>
        <taxon>Bacillati</taxon>
        <taxon>Actinomycetota</taxon>
        <taxon>Actinomycetes</taxon>
        <taxon>Pseudonocardiales</taxon>
        <taxon>Pseudonocardiaceae</taxon>
        <taxon>Amycolatopsis</taxon>
    </lineage>
</organism>
<proteinExistence type="predicted"/>
<accession>A0ABV7QX64</accession>
<dbReference type="EC" id="3.4.-.-" evidence="3"/>
<dbReference type="Proteomes" id="UP001595764">
    <property type="component" value="Unassembled WGS sequence"/>
</dbReference>
<gene>
    <name evidence="3" type="ORF">ACFORO_46345</name>
</gene>
<evidence type="ECO:0000259" key="2">
    <source>
        <dbReference type="Pfam" id="PF20434"/>
    </source>
</evidence>
<keyword evidence="1 3" id="KW-0378">Hydrolase</keyword>
<dbReference type="EMBL" id="JBHRWI010000081">
    <property type="protein sequence ID" value="MFC3517650.1"/>
    <property type="molecule type" value="Genomic_DNA"/>
</dbReference>
<dbReference type="PANTHER" id="PTHR48081">
    <property type="entry name" value="AB HYDROLASE SUPERFAMILY PROTEIN C4A8.06C"/>
    <property type="match status" value="1"/>
</dbReference>
<feature type="domain" description="BD-FAE-like" evidence="2">
    <location>
        <begin position="29"/>
        <end position="113"/>
    </location>
</feature>
<dbReference type="RefSeq" id="WP_377896782.1">
    <property type="nucleotide sequence ID" value="NZ_JBHRWI010000081.1"/>
</dbReference>
<sequence length="227" mass="24054">MASMETLRYGSEPSQFVELHGTPGGRGTAVLLHGGWWRARHDLHQLDPMAADLVAAGWYVANVEYRRIDGDTGGWPQTLDDVLAAIAAVERPAALPTVAIGHSAGGHLALLAGGALSGVVALAPITDVPRARAEELGEGAAGLFLTGNDPAASPIRQVPIGCPQLVVQGDADVRVPVAHSRDYVAAAKVAGDDVDYVELPGVDHFRLIDPADEPWQPVREWLDRRFS</sequence>
<evidence type="ECO:0000313" key="4">
    <source>
        <dbReference type="Proteomes" id="UP001595764"/>
    </source>
</evidence>
<evidence type="ECO:0000256" key="1">
    <source>
        <dbReference type="ARBA" id="ARBA00022801"/>
    </source>
</evidence>
<dbReference type="InterPro" id="IPR050300">
    <property type="entry name" value="GDXG_lipolytic_enzyme"/>
</dbReference>
<reference evidence="4" key="1">
    <citation type="journal article" date="2019" name="Int. J. Syst. Evol. Microbiol.">
        <title>The Global Catalogue of Microorganisms (GCM) 10K type strain sequencing project: providing services to taxonomists for standard genome sequencing and annotation.</title>
        <authorList>
            <consortium name="The Broad Institute Genomics Platform"/>
            <consortium name="The Broad Institute Genome Sequencing Center for Infectious Disease"/>
            <person name="Wu L."/>
            <person name="Ma J."/>
        </authorList>
    </citation>
    <scope>NUCLEOTIDE SEQUENCE [LARGE SCALE GENOMIC DNA]</scope>
    <source>
        <strain evidence="4">CGMCC 4.7682</strain>
    </source>
</reference>
<keyword evidence="4" id="KW-1185">Reference proteome</keyword>
<dbReference type="Gene3D" id="3.40.50.1820">
    <property type="entry name" value="alpha/beta hydrolase"/>
    <property type="match status" value="1"/>
</dbReference>
<comment type="caution">
    <text evidence="3">The sequence shown here is derived from an EMBL/GenBank/DDBJ whole genome shotgun (WGS) entry which is preliminary data.</text>
</comment>
<name>A0ABV7QX64_9PSEU</name>
<evidence type="ECO:0000313" key="3">
    <source>
        <dbReference type="EMBL" id="MFC3517650.1"/>
    </source>
</evidence>
<protein>
    <submittedName>
        <fullName evidence="3">Alpha/beta hydrolase family protein</fullName>
        <ecNumber evidence="3">3.4.-.-</ecNumber>
    </submittedName>
</protein>
<dbReference type="GO" id="GO:0016787">
    <property type="term" value="F:hydrolase activity"/>
    <property type="evidence" value="ECO:0007669"/>
    <property type="project" value="UniProtKB-KW"/>
</dbReference>
<dbReference type="InterPro" id="IPR049492">
    <property type="entry name" value="BD-FAE-like_dom"/>
</dbReference>